<comment type="caution">
    <text evidence="18">The sequence shown here is derived from an EMBL/GenBank/DDBJ whole genome shotgun (WGS) entry which is preliminary data.</text>
</comment>
<feature type="region of interest" description="Disordered" evidence="15">
    <location>
        <begin position="419"/>
        <end position="447"/>
    </location>
</feature>
<evidence type="ECO:0000256" key="15">
    <source>
        <dbReference type="SAM" id="MobiDB-lite"/>
    </source>
</evidence>
<feature type="domain" description="C2H2-type" evidence="16">
    <location>
        <begin position="454"/>
        <end position="476"/>
    </location>
</feature>
<evidence type="ECO:0000256" key="6">
    <source>
        <dbReference type="ARBA" id="ARBA00022771"/>
    </source>
</evidence>
<feature type="compositionally biased region" description="Basic and acidic residues" evidence="15">
    <location>
        <begin position="432"/>
        <end position="447"/>
    </location>
</feature>
<keyword evidence="19" id="KW-1185">Reference proteome</keyword>
<dbReference type="InterPro" id="IPR036465">
    <property type="entry name" value="vWFA_dom_sf"/>
</dbReference>
<dbReference type="SUPFAM" id="SSF53300">
    <property type="entry name" value="vWA-like"/>
    <property type="match status" value="1"/>
</dbReference>
<dbReference type="InterPro" id="IPR046349">
    <property type="entry name" value="C1-like_sf"/>
</dbReference>
<evidence type="ECO:0000259" key="16">
    <source>
        <dbReference type="PROSITE" id="PS50157"/>
    </source>
</evidence>
<comment type="similarity">
    <text evidence="3 12">Belongs to the GTF2H2 family.</text>
</comment>
<dbReference type="InterPro" id="IPR012170">
    <property type="entry name" value="TFIIH_SSL1/p44"/>
</dbReference>
<keyword evidence="11 12" id="KW-0539">Nucleus</keyword>
<keyword evidence="5" id="KW-0227">DNA damage</keyword>
<dbReference type="GO" id="GO:0000439">
    <property type="term" value="C:transcription factor TFIIH core complex"/>
    <property type="evidence" value="ECO:0007669"/>
    <property type="project" value="UniProtKB-UniRule"/>
</dbReference>
<dbReference type="GO" id="GO:0006357">
    <property type="term" value="P:regulation of transcription by RNA polymerase II"/>
    <property type="evidence" value="ECO:0007669"/>
    <property type="project" value="UniProtKB-UniRule"/>
</dbReference>
<dbReference type="Proteomes" id="UP001201980">
    <property type="component" value="Unassembled WGS sequence"/>
</dbReference>
<dbReference type="InterPro" id="IPR004595">
    <property type="entry name" value="TFIIH_C1-like_dom"/>
</dbReference>
<dbReference type="AlphaFoldDB" id="A0AAD5RLM6"/>
<dbReference type="PROSITE" id="PS50234">
    <property type="entry name" value="VWFA"/>
    <property type="match status" value="1"/>
</dbReference>
<dbReference type="GO" id="GO:0006367">
    <property type="term" value="P:transcription initiation at RNA polymerase II promoter"/>
    <property type="evidence" value="ECO:0007669"/>
    <property type="project" value="UniProtKB-ARBA"/>
</dbReference>
<evidence type="ECO:0000256" key="5">
    <source>
        <dbReference type="ARBA" id="ARBA00022763"/>
    </source>
</evidence>
<dbReference type="InterPro" id="IPR013083">
    <property type="entry name" value="Znf_RING/FYVE/PHD"/>
</dbReference>
<dbReference type="Pfam" id="PF04056">
    <property type="entry name" value="Ssl1"/>
    <property type="match status" value="1"/>
</dbReference>
<evidence type="ECO:0000256" key="10">
    <source>
        <dbReference type="ARBA" id="ARBA00023204"/>
    </source>
</evidence>
<evidence type="ECO:0000256" key="4">
    <source>
        <dbReference type="ARBA" id="ARBA00022723"/>
    </source>
</evidence>
<evidence type="ECO:0000256" key="7">
    <source>
        <dbReference type="ARBA" id="ARBA00022833"/>
    </source>
</evidence>
<dbReference type="GO" id="GO:0008270">
    <property type="term" value="F:zinc ion binding"/>
    <property type="evidence" value="ECO:0007669"/>
    <property type="project" value="UniProtKB-UniRule"/>
</dbReference>
<evidence type="ECO:0000256" key="9">
    <source>
        <dbReference type="ARBA" id="ARBA00023163"/>
    </source>
</evidence>
<dbReference type="GO" id="GO:0005675">
    <property type="term" value="C:transcription factor TFIIH holo complex"/>
    <property type="evidence" value="ECO:0007669"/>
    <property type="project" value="UniProtKB-UniRule"/>
</dbReference>
<keyword evidence="7 12" id="KW-0862">Zinc</keyword>
<evidence type="ECO:0000313" key="19">
    <source>
        <dbReference type="Proteomes" id="UP001201980"/>
    </source>
</evidence>
<dbReference type="PANTHER" id="PTHR12695">
    <property type="entry name" value="GENERAL TRANSCRIPTION FACTOR IIH SUBUNIT 2"/>
    <property type="match status" value="1"/>
</dbReference>
<comment type="function">
    <text evidence="1">Component of the general transcription and DNA repair factor IIH (TFIIH) core complex, which is involved in general and transcription-coupled nucleotide excision repair (NER) of damaged DNA and, when complexed to TFIIK, in RNA transcription by RNA polymerase II. In NER, TFIIH acts by opening DNA around the lesion to allow the excision of the damaged oligonucleotide and its replacement by a new DNA fragment. In transcription, TFIIH has an essential role in transcription initiation. When the pre-initiation complex (PIC) has been established, TFIIH is required for promoter opening and promoter escape. Phosphorylation of the C-terminal tail (CTD) of the largest subunit of RNA polymerase II by the kinase module TFIIK controls the initiation of transcription.</text>
</comment>
<dbReference type="SMART" id="SM01047">
    <property type="entry name" value="C1_4"/>
    <property type="match status" value="1"/>
</dbReference>
<feature type="zinc finger region" description="C4-type" evidence="13">
    <location>
        <begin position="350"/>
        <end position="367"/>
    </location>
</feature>
<name>A0AAD5RLM6_9PEZI</name>
<dbReference type="Gene3D" id="3.40.50.410">
    <property type="entry name" value="von Willebrand factor, type A domain"/>
    <property type="match status" value="1"/>
</dbReference>
<dbReference type="InterPro" id="IPR002035">
    <property type="entry name" value="VWF_A"/>
</dbReference>
<dbReference type="PANTHER" id="PTHR12695:SF2">
    <property type="entry name" value="GENERAL TRANSCRIPTION FACTOR IIH SUBUNIT 2-RELATED"/>
    <property type="match status" value="1"/>
</dbReference>
<dbReference type="SUPFAM" id="SSF57889">
    <property type="entry name" value="Cysteine-rich domain"/>
    <property type="match status" value="1"/>
</dbReference>
<feature type="domain" description="VWFA" evidence="17">
    <location>
        <begin position="122"/>
        <end position="302"/>
    </location>
</feature>
<evidence type="ECO:0000256" key="3">
    <source>
        <dbReference type="ARBA" id="ARBA00006092"/>
    </source>
</evidence>
<evidence type="ECO:0000256" key="12">
    <source>
        <dbReference type="PIRNR" id="PIRNR015919"/>
    </source>
</evidence>
<keyword evidence="6 14" id="KW-0863">Zinc-finger</keyword>
<sequence length="515" mass="56899">MADSDGEYVNNMSDDDFLDHQVTSNRGGGRRGNNHHNNSTTASRSRQGGVGGGGGGGGGGRRTRKKDKQSKAKWEEVTRSWEDLDVEAEGAMKATITEVREHEKRMRLLRDTTPLQRGIIRHLVLVLDMSFAMLEKDMLPNRYRLMMNYALKFVREFFEQNPISQLGIVGMRDGRAIRISDVSGSVEQHVEELLQWRDDEPLGNPSLQNAFEMCRGVLYHAPSHGTREVLVVYGALMSIDPGDIHDTIGNLIKDGIRVSIVGLAAQVALCQELCRKTNAGDDSQYSVATSKEHFESLLLSATTPPVARTREHAKPSLLQMGFPSRTVDKPDSAVILCVCHNQPLREGYRCTRCGAKVCRLPVECPSCSLTLILSTHLARSYHHLFPLKTWREVSWTEAAKSTACFSCHHTFPHVLVDKQKGPLNRARNHGRGGGDGHKEKDRPRREGVSESGRYACRDCGQHFCIDCDVYAHEVIHNCPGCQSLPPSLPAKSKEKLTNVAAANGNAGATGAMILD</sequence>
<dbReference type="PIRSF" id="PIRSF015919">
    <property type="entry name" value="TFIIH_SSL1"/>
    <property type="match status" value="1"/>
</dbReference>
<feature type="compositionally biased region" description="Gly residues" evidence="15">
    <location>
        <begin position="48"/>
        <end position="60"/>
    </location>
</feature>
<evidence type="ECO:0000256" key="13">
    <source>
        <dbReference type="PIRSR" id="PIRSR015919-1"/>
    </source>
</evidence>
<feature type="region of interest" description="Disordered" evidence="15">
    <location>
        <begin position="1"/>
        <end position="74"/>
    </location>
</feature>
<evidence type="ECO:0000256" key="2">
    <source>
        <dbReference type="ARBA" id="ARBA00004123"/>
    </source>
</evidence>
<evidence type="ECO:0000256" key="1">
    <source>
        <dbReference type="ARBA" id="ARBA00002817"/>
    </source>
</evidence>
<keyword evidence="8 12" id="KW-0805">Transcription regulation</keyword>
<protein>
    <recommendedName>
        <fullName evidence="12">General transcription and DNA repair factor IIH</fullName>
    </recommendedName>
</protein>
<accession>A0AAD5RLM6</accession>
<dbReference type="InterPro" id="IPR013087">
    <property type="entry name" value="Znf_C2H2_type"/>
</dbReference>
<comment type="subcellular location">
    <subcellularLocation>
        <location evidence="2 12">Nucleus</location>
    </subcellularLocation>
</comment>
<dbReference type="FunFam" id="3.40.50.410:FF:000015">
    <property type="entry name" value="General transcription factor IIH subunit 2"/>
    <property type="match status" value="1"/>
</dbReference>
<dbReference type="GO" id="GO:0006289">
    <property type="term" value="P:nucleotide-excision repair"/>
    <property type="evidence" value="ECO:0007669"/>
    <property type="project" value="UniProtKB-UniRule"/>
</dbReference>
<dbReference type="Pfam" id="PF07975">
    <property type="entry name" value="C1_4"/>
    <property type="match status" value="1"/>
</dbReference>
<proteinExistence type="inferred from homology"/>
<dbReference type="SMART" id="SM00327">
    <property type="entry name" value="VWA"/>
    <property type="match status" value="1"/>
</dbReference>
<dbReference type="EMBL" id="JAKWBI020000256">
    <property type="protein sequence ID" value="KAJ2897807.1"/>
    <property type="molecule type" value="Genomic_DNA"/>
</dbReference>
<dbReference type="InterPro" id="IPR007198">
    <property type="entry name" value="Ssl1-like"/>
</dbReference>
<dbReference type="Gene3D" id="3.30.40.10">
    <property type="entry name" value="Zinc/RING finger domain, C3HC4 (zinc finger)"/>
    <property type="match status" value="1"/>
</dbReference>
<keyword evidence="9 12" id="KW-0804">Transcription</keyword>
<evidence type="ECO:0000259" key="17">
    <source>
        <dbReference type="PROSITE" id="PS50234"/>
    </source>
</evidence>
<reference evidence="18" key="1">
    <citation type="submission" date="2022-07" db="EMBL/GenBank/DDBJ databases">
        <title>Draft genome sequence of Zalerion maritima ATCC 34329, a (micro)plastics degrading marine fungus.</title>
        <authorList>
            <person name="Paco A."/>
            <person name="Goncalves M.F.M."/>
            <person name="Rocha-Santos T.A.P."/>
            <person name="Alves A."/>
        </authorList>
    </citation>
    <scope>NUCLEOTIDE SEQUENCE</scope>
    <source>
        <strain evidence="18">ATCC 34329</strain>
    </source>
</reference>
<evidence type="ECO:0000313" key="18">
    <source>
        <dbReference type="EMBL" id="KAJ2897807.1"/>
    </source>
</evidence>
<evidence type="ECO:0000256" key="14">
    <source>
        <dbReference type="PROSITE-ProRule" id="PRU00042"/>
    </source>
</evidence>
<keyword evidence="4 12" id="KW-0479">Metal-binding</keyword>
<gene>
    <name evidence="18" type="ORF">MKZ38_004369</name>
</gene>
<keyword evidence="10" id="KW-0234">DNA repair</keyword>
<dbReference type="FunFam" id="3.30.40.10:FF:000477">
    <property type="entry name" value="General transcription and DNA repair factor IIH"/>
    <property type="match status" value="1"/>
</dbReference>
<organism evidence="18 19">
    <name type="scientific">Zalerion maritima</name>
    <dbReference type="NCBI Taxonomy" id="339359"/>
    <lineage>
        <taxon>Eukaryota</taxon>
        <taxon>Fungi</taxon>
        <taxon>Dikarya</taxon>
        <taxon>Ascomycota</taxon>
        <taxon>Pezizomycotina</taxon>
        <taxon>Sordariomycetes</taxon>
        <taxon>Lulworthiomycetidae</taxon>
        <taxon>Lulworthiales</taxon>
        <taxon>Lulworthiaceae</taxon>
        <taxon>Zalerion</taxon>
    </lineage>
</organism>
<evidence type="ECO:0000256" key="8">
    <source>
        <dbReference type="ARBA" id="ARBA00023015"/>
    </source>
</evidence>
<dbReference type="NCBIfam" id="TIGR00622">
    <property type="entry name" value="ssl1"/>
    <property type="match status" value="2"/>
</dbReference>
<dbReference type="PROSITE" id="PS50157">
    <property type="entry name" value="ZINC_FINGER_C2H2_2"/>
    <property type="match status" value="1"/>
</dbReference>
<dbReference type="PROSITE" id="PS00028">
    <property type="entry name" value="ZINC_FINGER_C2H2_1"/>
    <property type="match status" value="1"/>
</dbReference>
<evidence type="ECO:0000256" key="11">
    <source>
        <dbReference type="ARBA" id="ARBA00023242"/>
    </source>
</evidence>